<dbReference type="NCBIfam" id="NF033521">
    <property type="entry name" value="lasso_leader_L3"/>
    <property type="match status" value="1"/>
</dbReference>
<reference evidence="2 4" key="1">
    <citation type="submission" date="2022-09" db="EMBL/GenBank/DDBJ databases">
        <title>Enrichment on poylsaccharides allowed isolation of novel metabolic and taxonomic groups of Haloarchaea.</title>
        <authorList>
            <person name="Sorokin D.Y."/>
            <person name="Elcheninov A.G."/>
            <person name="Khizhniak T.V."/>
            <person name="Kolganova T.V."/>
            <person name="Kublanov I.V."/>
        </authorList>
    </citation>
    <scope>NUCLEOTIDE SEQUENCE</scope>
    <source>
        <strain evidence="3 4">AArc-m2/3/4</strain>
        <strain evidence="2">AArc-xg1-1</strain>
    </source>
</reference>
<evidence type="ECO:0000313" key="5">
    <source>
        <dbReference type="Proteomes" id="UP001321018"/>
    </source>
</evidence>
<dbReference type="EMBL" id="JAOPKB010000014">
    <property type="protein sequence ID" value="MCU4974882.1"/>
    <property type="molecule type" value="Genomic_DNA"/>
</dbReference>
<keyword evidence="4" id="KW-1185">Reference proteome</keyword>
<dbReference type="AlphaFoldDB" id="A0AAP2Z1K5"/>
<organism evidence="2 5">
    <name type="scientific">Natronoglomus mannanivorans</name>
    <dbReference type="NCBI Taxonomy" id="2979990"/>
    <lineage>
        <taxon>Archaea</taxon>
        <taxon>Methanobacteriati</taxon>
        <taxon>Methanobacteriota</taxon>
        <taxon>Stenosarchaea group</taxon>
        <taxon>Halobacteria</taxon>
        <taxon>Halobacteriales</taxon>
        <taxon>Natrialbaceae</taxon>
        <taxon>Natronoglomus</taxon>
    </lineage>
</organism>
<gene>
    <name evidence="3" type="ORF">OB955_19365</name>
    <name evidence="2" type="ORF">OB960_19500</name>
</gene>
<evidence type="ECO:0000313" key="3">
    <source>
        <dbReference type="EMBL" id="MCU4974882.1"/>
    </source>
</evidence>
<evidence type="ECO:0000313" key="4">
    <source>
        <dbReference type="Proteomes" id="UP001320972"/>
    </source>
</evidence>
<name>A0AAP2Z1K5_9EURY</name>
<proteinExistence type="predicted"/>
<sequence>MSEQSTKTYETPEVTEYGSVESITMQNKIGSGEDEYSELTPLVGSVQ</sequence>
<protein>
    <submittedName>
        <fullName evidence="2">Lasso RiPP family leader peptide-containing protein</fullName>
    </submittedName>
</protein>
<evidence type="ECO:0000313" key="2">
    <source>
        <dbReference type="EMBL" id="MCU4743574.1"/>
    </source>
</evidence>
<dbReference type="Proteomes" id="UP001321018">
    <property type="component" value="Unassembled WGS sequence"/>
</dbReference>
<comment type="caution">
    <text evidence="2">The sequence shown here is derived from an EMBL/GenBank/DDBJ whole genome shotgun (WGS) entry which is preliminary data.</text>
</comment>
<dbReference type="EMBL" id="JAOPKA010000016">
    <property type="protein sequence ID" value="MCU4743574.1"/>
    <property type="molecule type" value="Genomic_DNA"/>
</dbReference>
<accession>A0AAP2Z1K5</accession>
<dbReference type="Proteomes" id="UP001320972">
    <property type="component" value="Unassembled WGS sequence"/>
</dbReference>
<dbReference type="RefSeq" id="WP_338005391.1">
    <property type="nucleotide sequence ID" value="NZ_JAOPKA010000016.1"/>
</dbReference>
<feature type="region of interest" description="Disordered" evidence="1">
    <location>
        <begin position="28"/>
        <end position="47"/>
    </location>
</feature>
<evidence type="ECO:0000256" key="1">
    <source>
        <dbReference type="SAM" id="MobiDB-lite"/>
    </source>
</evidence>